<dbReference type="CDD" id="cd17327">
    <property type="entry name" value="MFS_FEN2_like"/>
    <property type="match status" value="1"/>
</dbReference>
<protein>
    <submittedName>
        <fullName evidence="8">LANO_0F00232g1_1</fullName>
    </submittedName>
</protein>
<keyword evidence="4 6" id="KW-1133">Transmembrane helix</keyword>
<keyword evidence="2" id="KW-0813">Transport</keyword>
<organism evidence="8 9">
    <name type="scientific">Lachancea nothofagi CBS 11611</name>
    <dbReference type="NCBI Taxonomy" id="1266666"/>
    <lineage>
        <taxon>Eukaryota</taxon>
        <taxon>Fungi</taxon>
        <taxon>Dikarya</taxon>
        <taxon>Ascomycota</taxon>
        <taxon>Saccharomycotina</taxon>
        <taxon>Saccharomycetes</taxon>
        <taxon>Saccharomycetales</taxon>
        <taxon>Saccharomycetaceae</taxon>
        <taxon>Lachancea</taxon>
    </lineage>
</organism>
<feature type="transmembrane region" description="Helical" evidence="6">
    <location>
        <begin position="376"/>
        <end position="396"/>
    </location>
</feature>
<evidence type="ECO:0000256" key="2">
    <source>
        <dbReference type="ARBA" id="ARBA00022448"/>
    </source>
</evidence>
<dbReference type="PANTHER" id="PTHR43791">
    <property type="entry name" value="PERMEASE-RELATED"/>
    <property type="match status" value="1"/>
</dbReference>
<feature type="transmembrane region" description="Helical" evidence="6">
    <location>
        <begin position="215"/>
        <end position="235"/>
    </location>
</feature>
<dbReference type="FunFam" id="1.20.1250.20:FF:000013">
    <property type="entry name" value="MFS general substrate transporter"/>
    <property type="match status" value="1"/>
</dbReference>
<evidence type="ECO:0000256" key="4">
    <source>
        <dbReference type="ARBA" id="ARBA00022989"/>
    </source>
</evidence>
<dbReference type="FunFam" id="1.20.1250.20:FF:000018">
    <property type="entry name" value="MFS transporter permease"/>
    <property type="match status" value="1"/>
</dbReference>
<feature type="transmembrane region" description="Helical" evidence="6">
    <location>
        <begin position="347"/>
        <end position="369"/>
    </location>
</feature>
<evidence type="ECO:0000313" key="8">
    <source>
        <dbReference type="EMBL" id="SCU98934.1"/>
    </source>
</evidence>
<feature type="transmembrane region" description="Helical" evidence="6">
    <location>
        <begin position="120"/>
        <end position="139"/>
    </location>
</feature>
<accession>A0A1G4K589</accession>
<sequence>MEKENVITKDHYSVHITAGEVLDVSDTNFQTTLQNLYIDSKEEKELIKKLDKRFIPMLAFTFFLSSLDKTNIGNAYTSGMKEDLNLSAHQYSNAVSVFYSTFLAAQLPAVLCLKLIPPRYYMSTLVFCWSVITICSGFVKSYHSLLATRVLLGAFEGGFFPAMTLLISIIYKPQEQGRRIALFFGSAAISGAFGGLIATGITAVHGSHSLNGWQWLYIIEGLTSVTAAAWLLFGLPKDIESFNFLNEKEQSLMVTRAEQQANYIGKDEKFSWKYVLDALKDFKVYTGLLIQFCQNVTLYGFTTFLPATLKLGMGYDSKKAQYMSVPVYLLAAAVFLASAFISDRYNLRGPVIFCYNLVTIIGYILMIAVKNAGVKYFACYLITFSVYTGPGLNVTWTSNNVAPHYKRATALGLNQMFGNLAGAVVGQVYNKSPYTTGNTFSLGCLILANLLATVQVFVFHKRNGEREGLEKAGELKEKRAGDQSTAFRYCL</sequence>
<dbReference type="GO" id="GO:0016020">
    <property type="term" value="C:membrane"/>
    <property type="evidence" value="ECO:0007669"/>
    <property type="project" value="UniProtKB-SubCell"/>
</dbReference>
<evidence type="ECO:0000256" key="6">
    <source>
        <dbReference type="SAM" id="Phobius"/>
    </source>
</evidence>
<feature type="transmembrane region" description="Helical" evidence="6">
    <location>
        <begin position="151"/>
        <end position="171"/>
    </location>
</feature>
<feature type="transmembrane region" description="Helical" evidence="6">
    <location>
        <begin position="180"/>
        <end position="203"/>
    </location>
</feature>
<dbReference type="AlphaFoldDB" id="A0A1G4K589"/>
<dbReference type="InterPro" id="IPR036259">
    <property type="entry name" value="MFS_trans_sf"/>
</dbReference>
<dbReference type="EMBL" id="LT598452">
    <property type="protein sequence ID" value="SCU98934.1"/>
    <property type="molecule type" value="Genomic_DNA"/>
</dbReference>
<evidence type="ECO:0000256" key="5">
    <source>
        <dbReference type="ARBA" id="ARBA00023136"/>
    </source>
</evidence>
<dbReference type="GO" id="GO:0022857">
    <property type="term" value="F:transmembrane transporter activity"/>
    <property type="evidence" value="ECO:0007669"/>
    <property type="project" value="InterPro"/>
</dbReference>
<keyword evidence="9" id="KW-1185">Reference proteome</keyword>
<feature type="transmembrane region" description="Helical" evidence="6">
    <location>
        <begin position="54"/>
        <end position="72"/>
    </location>
</feature>
<evidence type="ECO:0000259" key="7">
    <source>
        <dbReference type="PROSITE" id="PS50850"/>
    </source>
</evidence>
<feature type="domain" description="Major facilitator superfamily (MFS) profile" evidence="7">
    <location>
        <begin position="54"/>
        <end position="464"/>
    </location>
</feature>
<keyword evidence="5 6" id="KW-0472">Membrane</keyword>
<dbReference type="Pfam" id="PF07690">
    <property type="entry name" value="MFS_1"/>
    <property type="match status" value="1"/>
</dbReference>
<dbReference type="InterPro" id="IPR011701">
    <property type="entry name" value="MFS"/>
</dbReference>
<dbReference type="Proteomes" id="UP000189911">
    <property type="component" value="Chromosome F"/>
</dbReference>
<proteinExistence type="predicted"/>
<dbReference type="SUPFAM" id="SSF103473">
    <property type="entry name" value="MFS general substrate transporter"/>
    <property type="match status" value="1"/>
</dbReference>
<evidence type="ECO:0000256" key="1">
    <source>
        <dbReference type="ARBA" id="ARBA00004141"/>
    </source>
</evidence>
<keyword evidence="3 6" id="KW-0812">Transmembrane</keyword>
<feature type="transmembrane region" description="Helical" evidence="6">
    <location>
        <begin position="440"/>
        <end position="459"/>
    </location>
</feature>
<dbReference type="PANTHER" id="PTHR43791:SF24">
    <property type="entry name" value="NICOTINIC ACID PLASMA MEMBRANE TRANSPORTER"/>
    <property type="match status" value="1"/>
</dbReference>
<evidence type="ECO:0000313" key="9">
    <source>
        <dbReference type="Proteomes" id="UP000189911"/>
    </source>
</evidence>
<dbReference type="InterPro" id="IPR020846">
    <property type="entry name" value="MFS_dom"/>
</dbReference>
<dbReference type="PROSITE" id="PS50850">
    <property type="entry name" value="MFS"/>
    <property type="match status" value="1"/>
</dbReference>
<dbReference type="OrthoDB" id="2985014at2759"/>
<feature type="transmembrane region" description="Helical" evidence="6">
    <location>
        <begin position="92"/>
        <end position="113"/>
    </location>
</feature>
<feature type="transmembrane region" description="Helical" evidence="6">
    <location>
        <begin position="320"/>
        <end position="341"/>
    </location>
</feature>
<comment type="subcellular location">
    <subcellularLocation>
        <location evidence="1">Membrane</location>
        <topology evidence="1">Multi-pass membrane protein</topology>
    </subcellularLocation>
</comment>
<gene>
    <name evidence="8" type="ORF">LANO_0F00232G</name>
</gene>
<reference evidence="9" key="1">
    <citation type="submission" date="2016-03" db="EMBL/GenBank/DDBJ databases">
        <authorList>
            <person name="Devillers Hugo."/>
        </authorList>
    </citation>
    <scope>NUCLEOTIDE SEQUENCE [LARGE SCALE GENOMIC DNA]</scope>
</reference>
<evidence type="ECO:0000256" key="3">
    <source>
        <dbReference type="ARBA" id="ARBA00022692"/>
    </source>
</evidence>
<dbReference type="Gene3D" id="1.20.1250.20">
    <property type="entry name" value="MFS general substrate transporter like domains"/>
    <property type="match status" value="2"/>
</dbReference>
<name>A0A1G4K589_9SACH</name>